<reference evidence="1 2" key="1">
    <citation type="submission" date="2016-03" db="EMBL/GenBank/DDBJ databases">
        <authorList>
            <person name="Ploux O."/>
        </authorList>
    </citation>
    <scope>NUCLEOTIDE SEQUENCE [LARGE SCALE GENOMIC DNA]</scope>
    <source>
        <strain evidence="1 2">UAMH 11012</strain>
    </source>
</reference>
<gene>
    <name evidence="1" type="ORF">PAC_10451</name>
</gene>
<dbReference type="AlphaFoldDB" id="A0A1L7X6A4"/>
<evidence type="ECO:0000313" key="1">
    <source>
        <dbReference type="EMBL" id="CZR60555.1"/>
    </source>
</evidence>
<accession>A0A1L7X6A4</accession>
<dbReference type="EMBL" id="FJOG01000016">
    <property type="protein sequence ID" value="CZR60555.1"/>
    <property type="molecule type" value="Genomic_DNA"/>
</dbReference>
<dbReference type="Proteomes" id="UP000184330">
    <property type="component" value="Unassembled WGS sequence"/>
</dbReference>
<organism evidence="1 2">
    <name type="scientific">Phialocephala subalpina</name>
    <dbReference type="NCBI Taxonomy" id="576137"/>
    <lineage>
        <taxon>Eukaryota</taxon>
        <taxon>Fungi</taxon>
        <taxon>Dikarya</taxon>
        <taxon>Ascomycota</taxon>
        <taxon>Pezizomycotina</taxon>
        <taxon>Leotiomycetes</taxon>
        <taxon>Helotiales</taxon>
        <taxon>Mollisiaceae</taxon>
        <taxon>Phialocephala</taxon>
        <taxon>Phialocephala fortinii species complex</taxon>
    </lineage>
</organism>
<protein>
    <recommendedName>
        <fullName evidence="3">BTB domain-containing protein</fullName>
    </recommendedName>
</protein>
<keyword evidence="2" id="KW-1185">Reference proteome</keyword>
<evidence type="ECO:0000313" key="2">
    <source>
        <dbReference type="Proteomes" id="UP000184330"/>
    </source>
</evidence>
<name>A0A1L7X6A4_9HELO</name>
<proteinExistence type="predicted"/>
<evidence type="ECO:0008006" key="3">
    <source>
        <dbReference type="Google" id="ProtNLM"/>
    </source>
</evidence>
<dbReference type="OrthoDB" id="5326346at2759"/>
<sequence>MSYRENYVNFDPMGNLTFILQNRIKEKEPRRGSILSYKSYVKDRGDPQIYMRVSSKLIMKASPVFKTMLKYTFLEGATLKKFGKVSVPLPDDDPVPFAVLMNIIHGRSRWQHVPRQVDLLFLTRLAMLVEKYMLREACENFIADWFEGIRLDIPQSFTPDLIHWLCISWVFRRPDEFNHVTRILERESNGLDLDTYSRDLKADLPIPQRVIEEISRRREQAIKRSFEVLERNIDMLQSGSPRCTSTRHEPHRFTCDAILLGSLLESSSKLGVWPPPEPPYLEVTFKNLIVDMNQLNLSSYCTKMGFTNQSSSSHGMKTEIGSALSKVRNRLSGLNLRDFD</sequence>
<dbReference type="STRING" id="576137.A0A1L7X6A4"/>